<accession>A0LAP9</accession>
<evidence type="ECO:0000256" key="1">
    <source>
        <dbReference type="ARBA" id="ARBA00022729"/>
    </source>
</evidence>
<keyword evidence="1 2" id="KW-0732">Signal</keyword>
<dbReference type="CDD" id="cd13677">
    <property type="entry name" value="PBP2_TRAP_SBP_like_6"/>
    <property type="match status" value="1"/>
</dbReference>
<dbReference type="OrthoDB" id="7375081at2"/>
<evidence type="ECO:0000313" key="3">
    <source>
        <dbReference type="EMBL" id="ABK45042.1"/>
    </source>
</evidence>
<reference evidence="4" key="1">
    <citation type="journal article" date="2009" name="Appl. Environ. Microbiol.">
        <title>Complete genome sequence of the chemolithoautotrophic marine magnetotactic coccus strain MC-1.</title>
        <authorList>
            <person name="Schubbe S."/>
            <person name="Williams T.J."/>
            <person name="Xie G."/>
            <person name="Kiss H.E."/>
            <person name="Brettin T.S."/>
            <person name="Martinez D."/>
            <person name="Ross C.A."/>
            <person name="Schuler D."/>
            <person name="Cox B.L."/>
            <person name="Nealson K.H."/>
            <person name="Bazylinski D.A."/>
        </authorList>
    </citation>
    <scope>NUCLEOTIDE SEQUENCE [LARGE SCALE GENOMIC DNA]</scope>
    <source>
        <strain evidence="4">ATCC BAA-1437 / JCM 17883 / MC-1</strain>
    </source>
</reference>
<keyword evidence="4" id="KW-1185">Reference proteome</keyword>
<gene>
    <name evidence="3" type="ordered locus">Mmc1_2542</name>
</gene>
<organism evidence="3 4">
    <name type="scientific">Magnetococcus marinus (strain ATCC BAA-1437 / JCM 17883 / MC-1)</name>
    <dbReference type="NCBI Taxonomy" id="156889"/>
    <lineage>
        <taxon>Bacteria</taxon>
        <taxon>Pseudomonadati</taxon>
        <taxon>Pseudomonadota</taxon>
        <taxon>Magnetococcia</taxon>
        <taxon>Magnetococcales</taxon>
        <taxon>Magnetococcaceae</taxon>
        <taxon>Magnetococcus</taxon>
    </lineage>
</organism>
<dbReference type="GO" id="GO:0055085">
    <property type="term" value="P:transmembrane transport"/>
    <property type="evidence" value="ECO:0007669"/>
    <property type="project" value="InterPro"/>
</dbReference>
<sequence length="335" mass="37092" precursor="true">MFWRACLFVVTLMFCWQGVVFSAFAAEQKLYLAHLNPNQSDNPSGAMALAFERALAKLSKGGLAVETFPEGQLGKAKQLLDLVQQGVIQSAIVSLDGLADRYPLIGILNYPFRFQNLEETYSVFDGPFGKALGDDILQKTGLQVLGYGDTGGLFVLTNSRRPIRAPGDMAGLRMRTMNLESHMAFMRSLGADPVAVAWGELLSLLKNGSLDGQMNPATIIRVGKLERAQRYLTVTNHLYTPYVWVVNHPFMQSLHAAQADAVNKAAQMGVTASRALAMKDDSLTELAEKMQVYYPTSEQLQAFRDRAQPAMEQFLEKQYGEQGAKLLQLFRQESP</sequence>
<evidence type="ECO:0000313" key="4">
    <source>
        <dbReference type="Proteomes" id="UP000002586"/>
    </source>
</evidence>
<dbReference type="eggNOG" id="COG1638">
    <property type="taxonomic scope" value="Bacteria"/>
</dbReference>
<name>A0LAP9_MAGMM</name>
<protein>
    <submittedName>
        <fullName evidence="3">TRAP dicarboxylate transporter-DctP subunit</fullName>
    </submittedName>
</protein>
<dbReference type="STRING" id="156889.Mmc1_2542"/>
<dbReference type="RefSeq" id="WP_011714161.1">
    <property type="nucleotide sequence ID" value="NC_008576.1"/>
</dbReference>
<dbReference type="NCBIfam" id="NF037995">
    <property type="entry name" value="TRAP_S1"/>
    <property type="match status" value="1"/>
</dbReference>
<reference evidence="3 4" key="2">
    <citation type="journal article" date="2012" name="Int. J. Syst. Evol. Microbiol.">
        <title>Magnetococcus marinus gen. nov., sp. nov., a marine, magnetotactic bacterium that represents a novel lineage (Magnetococcaceae fam. nov.; Magnetococcales ord. nov.) at the base of the Alphaproteobacteria.</title>
        <authorList>
            <person name="Bazylinski D.A."/>
            <person name="Williams T.J."/>
            <person name="Lefevre C.T."/>
            <person name="Berg R.J."/>
            <person name="Zhang C.L."/>
            <person name="Bowser S.S."/>
            <person name="Dean A.J."/>
            <person name="Beveridge T.J."/>
        </authorList>
    </citation>
    <scope>NUCLEOTIDE SEQUENCE [LARGE SCALE GENOMIC DNA]</scope>
    <source>
        <strain evidence="4">ATCC BAA-1437 / JCM 17883 / MC-1</strain>
    </source>
</reference>
<dbReference type="InterPro" id="IPR038404">
    <property type="entry name" value="TRAP_DctP_sf"/>
</dbReference>
<dbReference type="HOGENOM" id="CLU_036176_1_0_5"/>
<dbReference type="Proteomes" id="UP000002586">
    <property type="component" value="Chromosome"/>
</dbReference>
<evidence type="ECO:0000256" key="2">
    <source>
        <dbReference type="SAM" id="SignalP"/>
    </source>
</evidence>
<dbReference type="Gene3D" id="3.40.190.170">
    <property type="entry name" value="Bacterial extracellular solute-binding protein, family 7"/>
    <property type="match status" value="1"/>
</dbReference>
<dbReference type="Pfam" id="PF03480">
    <property type="entry name" value="DctP"/>
    <property type="match status" value="1"/>
</dbReference>
<dbReference type="PANTHER" id="PTHR33376:SF4">
    <property type="entry name" value="SIALIC ACID-BINDING PERIPLASMIC PROTEIN SIAP"/>
    <property type="match status" value="1"/>
</dbReference>
<dbReference type="InterPro" id="IPR018389">
    <property type="entry name" value="DctP_fam"/>
</dbReference>
<feature type="signal peptide" evidence="2">
    <location>
        <begin position="1"/>
        <end position="25"/>
    </location>
</feature>
<proteinExistence type="predicted"/>
<dbReference type="PANTHER" id="PTHR33376">
    <property type="match status" value="1"/>
</dbReference>
<dbReference type="EMBL" id="CP000471">
    <property type="protein sequence ID" value="ABK45042.1"/>
    <property type="molecule type" value="Genomic_DNA"/>
</dbReference>
<feature type="chain" id="PRO_5002626410" evidence="2">
    <location>
        <begin position="26"/>
        <end position="335"/>
    </location>
</feature>
<dbReference type="KEGG" id="mgm:Mmc1_2542"/>
<dbReference type="AlphaFoldDB" id="A0LAP9"/>